<proteinExistence type="predicted"/>
<dbReference type="Gene3D" id="1.10.10.690">
    <property type="entry name" value="YidB-like"/>
    <property type="match status" value="1"/>
</dbReference>
<evidence type="ECO:0000313" key="2">
    <source>
        <dbReference type="Proteomes" id="UP000575083"/>
    </source>
</evidence>
<dbReference type="Proteomes" id="UP000575083">
    <property type="component" value="Unassembled WGS sequence"/>
</dbReference>
<name>A0A7X0U7P1_9BURK</name>
<dbReference type="InterPro" id="IPR045372">
    <property type="entry name" value="YidB"/>
</dbReference>
<protein>
    <submittedName>
        <fullName evidence="1">Uncharacterized protein YidB (DUF937 family)</fullName>
    </submittedName>
</protein>
<dbReference type="AlphaFoldDB" id="A0A7X0U7P1"/>
<evidence type="ECO:0000313" key="1">
    <source>
        <dbReference type="EMBL" id="MBB6557909.1"/>
    </source>
</evidence>
<dbReference type="SUPFAM" id="SSF140804">
    <property type="entry name" value="YidB-like"/>
    <property type="match status" value="1"/>
</dbReference>
<dbReference type="Pfam" id="PF20159">
    <property type="entry name" value="YidB"/>
    <property type="match status" value="1"/>
</dbReference>
<organism evidence="1 2">
    <name type="scientific">Acidovorax soli</name>
    <dbReference type="NCBI Taxonomy" id="592050"/>
    <lineage>
        <taxon>Bacteria</taxon>
        <taxon>Pseudomonadati</taxon>
        <taxon>Pseudomonadota</taxon>
        <taxon>Betaproteobacteria</taxon>
        <taxon>Burkholderiales</taxon>
        <taxon>Comamonadaceae</taxon>
        <taxon>Acidovorax</taxon>
    </lineage>
</organism>
<accession>A0A7X0U7P1</accession>
<gene>
    <name evidence="1" type="ORF">HNP48_000573</name>
</gene>
<reference evidence="1 2" key="1">
    <citation type="submission" date="2020-08" db="EMBL/GenBank/DDBJ databases">
        <title>Functional genomics of gut bacteria from endangered species of beetles.</title>
        <authorList>
            <person name="Carlos-Shanley C."/>
        </authorList>
    </citation>
    <scope>NUCLEOTIDE SEQUENCE [LARGE SCALE GENOMIC DNA]</scope>
    <source>
        <strain evidence="1 2">S00198</strain>
    </source>
</reference>
<dbReference type="EMBL" id="JACHLK010000001">
    <property type="protein sequence ID" value="MBB6557909.1"/>
    <property type="molecule type" value="Genomic_DNA"/>
</dbReference>
<keyword evidence="2" id="KW-1185">Reference proteome</keyword>
<comment type="caution">
    <text evidence="1">The sequence shown here is derived from an EMBL/GenBank/DDBJ whole genome shotgun (WGS) entry which is preliminary data.</text>
</comment>
<dbReference type="RefSeq" id="WP_184855322.1">
    <property type="nucleotide sequence ID" value="NZ_JACHLK010000001.1"/>
</dbReference>
<sequence length="159" mass="15414">MGLLDSVLGAVIQNASQGQGGASAAQAGGGLGGLVALAAQNPQLIQAVLSLVSNDGPVGGLPGLMAKFQQAGLGDIIASWLGHGANQAISGDQLSRVLGAGPLSQVASQLGVGQSDAAHQLAQVLPGLLDQLTPQGHAPQGGLGQSSDLFGMLGGLLSK</sequence>
<dbReference type="InterPro" id="IPR027405">
    <property type="entry name" value="YidB-like"/>
</dbReference>